<dbReference type="OrthoDB" id="14784at2759"/>
<keyword evidence="4" id="KW-0288">FMN</keyword>
<organism evidence="8 9">
    <name type="scientific">Seminavis robusta</name>
    <dbReference type="NCBI Taxonomy" id="568900"/>
    <lineage>
        <taxon>Eukaryota</taxon>
        <taxon>Sar</taxon>
        <taxon>Stramenopiles</taxon>
        <taxon>Ochrophyta</taxon>
        <taxon>Bacillariophyta</taxon>
        <taxon>Bacillariophyceae</taxon>
        <taxon>Bacillariophycidae</taxon>
        <taxon>Naviculales</taxon>
        <taxon>Naviculaceae</taxon>
        <taxon>Seminavis</taxon>
    </lineage>
</organism>
<dbReference type="GO" id="GO:0005737">
    <property type="term" value="C:cytoplasm"/>
    <property type="evidence" value="ECO:0007669"/>
    <property type="project" value="InterPro"/>
</dbReference>
<feature type="domain" description="Dihydroorotate dehydrogenase catalytic" evidence="7">
    <location>
        <begin position="5"/>
        <end position="309"/>
    </location>
</feature>
<dbReference type="InterPro" id="IPR001295">
    <property type="entry name" value="Dihydroorotate_DH_CS"/>
</dbReference>
<dbReference type="InterPro" id="IPR005720">
    <property type="entry name" value="Dihydroorotate_DH_cat"/>
</dbReference>
<protein>
    <submittedName>
        <fullName evidence="8">Dihydroorotate dehydrogenase A (Fumarate)</fullName>
    </submittedName>
</protein>
<dbReference type="PROSITE" id="PS00912">
    <property type="entry name" value="DHODEHASE_2"/>
    <property type="match status" value="1"/>
</dbReference>
<keyword evidence="5" id="KW-0665">Pyrimidine biosynthesis</keyword>
<gene>
    <name evidence="8" type="ORF">SEMRO_1453_G273980.1</name>
</gene>
<dbReference type="NCBIfam" id="NF002702">
    <property type="entry name" value="PRK02506.1"/>
    <property type="match status" value="1"/>
</dbReference>
<reference evidence="8" key="1">
    <citation type="submission" date="2020-06" db="EMBL/GenBank/DDBJ databases">
        <authorList>
            <consortium name="Plant Systems Biology data submission"/>
        </authorList>
    </citation>
    <scope>NUCLEOTIDE SEQUENCE</scope>
    <source>
        <strain evidence="8">D6</strain>
    </source>
</reference>
<dbReference type="InterPro" id="IPR050074">
    <property type="entry name" value="DHO_dehydrogenase"/>
</dbReference>
<dbReference type="GO" id="GO:0006221">
    <property type="term" value="P:pyrimidine nucleotide biosynthetic process"/>
    <property type="evidence" value="ECO:0007669"/>
    <property type="project" value="UniProtKB-KW"/>
</dbReference>
<dbReference type="PROSITE" id="PS00911">
    <property type="entry name" value="DHODEHASE_1"/>
    <property type="match status" value="1"/>
</dbReference>
<dbReference type="EMBL" id="CAICTM010001451">
    <property type="protein sequence ID" value="CAB9523763.1"/>
    <property type="molecule type" value="Genomic_DNA"/>
</dbReference>
<dbReference type="PANTHER" id="PTHR48109:SF1">
    <property type="entry name" value="DIHYDROOROTATE DEHYDROGENASE (FUMARATE)"/>
    <property type="match status" value="1"/>
</dbReference>
<evidence type="ECO:0000313" key="9">
    <source>
        <dbReference type="Proteomes" id="UP001153069"/>
    </source>
</evidence>
<evidence type="ECO:0000256" key="6">
    <source>
        <dbReference type="ARBA" id="ARBA00023002"/>
    </source>
</evidence>
<sequence length="390" mass="40925">MSPSLATTVGGVPLTSCVYNASGPRSGTAAALSKVCQSRSGGVLAKSATILKQNGNPQPRTYHAGNSLASFNSEGLPNNGIDYYIAAGTIEECMASCDDDSKPYMVSISGKTLADNLEMLSRIAKAPSLSKIKAVELNLACPNVIGKPIIAYDFEQMKSILQEVSSAMKDTPLKLGIKLPPYFDGPHFQQAADILNEFDGSIAYVASINTLGNSLVIDPHSEAPVISSNQGFAGLSGQAVKYTALANVRKLRLALKDSIDVVGVGGVASGRDAFELILCGATAVQVGTCHWTEGPKCFDRICQELEELMESKGYQSIADFKGKLKDWSREGADIARAAAKKEASSQGGTGTKELKSSGSDNNTNLILALLVGLLAILLADKLSNGALLPF</sequence>
<proteinExistence type="predicted"/>
<dbReference type="PANTHER" id="PTHR48109">
    <property type="entry name" value="DIHYDROOROTATE DEHYDROGENASE (QUINONE), MITOCHONDRIAL-RELATED"/>
    <property type="match status" value="1"/>
</dbReference>
<dbReference type="GO" id="GO:0004152">
    <property type="term" value="F:dihydroorotate dehydrogenase activity"/>
    <property type="evidence" value="ECO:0007669"/>
    <property type="project" value="TreeGrafter"/>
</dbReference>
<evidence type="ECO:0000256" key="4">
    <source>
        <dbReference type="ARBA" id="ARBA00022643"/>
    </source>
</evidence>
<comment type="pathway">
    <text evidence="2">Pyrimidine metabolism; UMP biosynthesis via de novo pathway.</text>
</comment>
<dbReference type="GO" id="GO:0006207">
    <property type="term" value="P:'de novo' pyrimidine nucleobase biosynthetic process"/>
    <property type="evidence" value="ECO:0007669"/>
    <property type="project" value="InterPro"/>
</dbReference>
<evidence type="ECO:0000256" key="1">
    <source>
        <dbReference type="ARBA" id="ARBA00001917"/>
    </source>
</evidence>
<keyword evidence="9" id="KW-1185">Reference proteome</keyword>
<evidence type="ECO:0000256" key="5">
    <source>
        <dbReference type="ARBA" id="ARBA00022975"/>
    </source>
</evidence>
<keyword evidence="3" id="KW-0285">Flavoprotein</keyword>
<name>A0A9N8HQK4_9STRA</name>
<accession>A0A9N8HQK4</accession>
<evidence type="ECO:0000259" key="7">
    <source>
        <dbReference type="Pfam" id="PF01180"/>
    </source>
</evidence>
<dbReference type="Pfam" id="PF01180">
    <property type="entry name" value="DHO_dh"/>
    <property type="match status" value="1"/>
</dbReference>
<keyword evidence="6" id="KW-0560">Oxidoreductase</keyword>
<dbReference type="Proteomes" id="UP001153069">
    <property type="component" value="Unassembled WGS sequence"/>
</dbReference>
<dbReference type="InterPro" id="IPR023359">
    <property type="entry name" value="Dihydro_DH_chainA_dom2"/>
</dbReference>
<dbReference type="Gene3D" id="2.30.26.10">
    <property type="entry name" value="Dihydroorotate Dehydrogenase A, chain A, domain 2"/>
    <property type="match status" value="1"/>
</dbReference>
<evidence type="ECO:0000313" key="8">
    <source>
        <dbReference type="EMBL" id="CAB9523763.1"/>
    </source>
</evidence>
<dbReference type="InterPro" id="IPR013785">
    <property type="entry name" value="Aldolase_TIM"/>
</dbReference>
<comment type="caution">
    <text evidence="8">The sequence shown here is derived from an EMBL/GenBank/DDBJ whole genome shotgun (WGS) entry which is preliminary data.</text>
</comment>
<evidence type="ECO:0000256" key="2">
    <source>
        <dbReference type="ARBA" id="ARBA00004725"/>
    </source>
</evidence>
<dbReference type="SUPFAM" id="SSF51395">
    <property type="entry name" value="FMN-linked oxidoreductases"/>
    <property type="match status" value="1"/>
</dbReference>
<dbReference type="AlphaFoldDB" id="A0A9N8HQK4"/>
<evidence type="ECO:0000256" key="3">
    <source>
        <dbReference type="ARBA" id="ARBA00022630"/>
    </source>
</evidence>
<dbReference type="Gene3D" id="3.20.20.70">
    <property type="entry name" value="Aldolase class I"/>
    <property type="match status" value="1"/>
</dbReference>
<comment type="cofactor">
    <cofactor evidence="1">
        <name>FMN</name>
        <dbReference type="ChEBI" id="CHEBI:58210"/>
    </cofactor>
</comment>